<dbReference type="AlphaFoldDB" id="A0A937K0S2"/>
<name>A0A937K0S2_9BACT</name>
<dbReference type="Proteomes" id="UP000659388">
    <property type="component" value="Unassembled WGS sequence"/>
</dbReference>
<dbReference type="EMBL" id="JAESIY010000009">
    <property type="protein sequence ID" value="MBL3657894.1"/>
    <property type="molecule type" value="Genomic_DNA"/>
</dbReference>
<dbReference type="SUPFAM" id="SSF117070">
    <property type="entry name" value="LEA14-like"/>
    <property type="match status" value="1"/>
</dbReference>
<dbReference type="RefSeq" id="WP_202245677.1">
    <property type="nucleotide sequence ID" value="NZ_JAESIY010000009.1"/>
</dbReference>
<feature type="chain" id="PRO_5037359195" evidence="1">
    <location>
        <begin position="24"/>
        <end position="148"/>
    </location>
</feature>
<feature type="domain" description="Late embryogenesis abundant protein LEA-2 subgroup" evidence="2">
    <location>
        <begin position="51"/>
        <end position="141"/>
    </location>
</feature>
<keyword evidence="4" id="KW-1185">Reference proteome</keyword>
<dbReference type="PROSITE" id="PS51257">
    <property type="entry name" value="PROKAR_LIPOPROTEIN"/>
    <property type="match status" value="1"/>
</dbReference>
<reference evidence="3" key="1">
    <citation type="submission" date="2021-01" db="EMBL/GenBank/DDBJ databases">
        <title>Fulvivirga kasyanovii gen. nov., sp nov., a novel member of the phylum Bacteroidetes isolated from seawater in a mussel farm.</title>
        <authorList>
            <person name="Zhao L.-H."/>
            <person name="Wang Z.-J."/>
        </authorList>
    </citation>
    <scope>NUCLEOTIDE SEQUENCE</scope>
    <source>
        <strain evidence="3">2943</strain>
    </source>
</reference>
<dbReference type="Pfam" id="PF03168">
    <property type="entry name" value="LEA_2"/>
    <property type="match status" value="1"/>
</dbReference>
<evidence type="ECO:0000259" key="2">
    <source>
        <dbReference type="Pfam" id="PF03168"/>
    </source>
</evidence>
<proteinExistence type="predicted"/>
<sequence>MTRITLIAFFSLLIMSCNGPKEAPEFKQITNIEVTKVMGRTAYLNADAYFYNPNKVRMTLKKINVDVMVEGKKIGEINQSVKTKIPAMSDFKIPLDATFDMGEVGFLNSIISILGGKKVKVHYTGHIKLTYHGFPIRVPIDYDDEVRI</sequence>
<dbReference type="Gene3D" id="2.60.40.1820">
    <property type="match status" value="1"/>
</dbReference>
<dbReference type="InterPro" id="IPR004864">
    <property type="entry name" value="LEA_2"/>
</dbReference>
<comment type="caution">
    <text evidence="3">The sequence shown here is derived from an EMBL/GenBank/DDBJ whole genome shotgun (WGS) entry which is preliminary data.</text>
</comment>
<evidence type="ECO:0000256" key="1">
    <source>
        <dbReference type="SAM" id="SignalP"/>
    </source>
</evidence>
<organism evidence="3 4">
    <name type="scientific">Fulvivirga sediminis</name>
    <dbReference type="NCBI Taxonomy" id="2803949"/>
    <lineage>
        <taxon>Bacteria</taxon>
        <taxon>Pseudomonadati</taxon>
        <taxon>Bacteroidota</taxon>
        <taxon>Cytophagia</taxon>
        <taxon>Cytophagales</taxon>
        <taxon>Fulvivirgaceae</taxon>
        <taxon>Fulvivirga</taxon>
    </lineage>
</organism>
<keyword evidence="1" id="KW-0732">Signal</keyword>
<evidence type="ECO:0000313" key="3">
    <source>
        <dbReference type="EMBL" id="MBL3657894.1"/>
    </source>
</evidence>
<gene>
    <name evidence="3" type="ORF">JL102_17215</name>
</gene>
<accession>A0A937K0S2</accession>
<protein>
    <submittedName>
        <fullName evidence="3">LEA type 2 family protein</fullName>
    </submittedName>
</protein>
<evidence type="ECO:0000313" key="4">
    <source>
        <dbReference type="Proteomes" id="UP000659388"/>
    </source>
</evidence>
<feature type="signal peptide" evidence="1">
    <location>
        <begin position="1"/>
        <end position="23"/>
    </location>
</feature>